<dbReference type="PANTHER" id="PTHR35145">
    <property type="entry name" value="CYTOPLASMIC PROTEIN-RELATED"/>
    <property type="match status" value="1"/>
</dbReference>
<organism evidence="1 2">
    <name type="scientific">Alistipes finegoldii</name>
    <dbReference type="NCBI Taxonomy" id="214856"/>
    <lineage>
        <taxon>Bacteria</taxon>
        <taxon>Pseudomonadati</taxon>
        <taxon>Bacteroidota</taxon>
        <taxon>Bacteroidia</taxon>
        <taxon>Bacteroidales</taxon>
        <taxon>Rikenellaceae</taxon>
        <taxon>Alistipes</taxon>
    </lineage>
</organism>
<reference evidence="1" key="1">
    <citation type="submission" date="2023-10" db="EMBL/GenBank/DDBJ databases">
        <title>Genome Sequence of the Bacteria from From Gut Wall in Crohn's Disease.</title>
        <authorList>
            <person name="Rodriguez-Palacios A."/>
        </authorList>
    </citation>
    <scope>NUCLEOTIDE SEQUENCE</scope>
    <source>
        <strain evidence="1">CavFT-hAR58</strain>
    </source>
</reference>
<dbReference type="GO" id="GO:0003677">
    <property type="term" value="F:DNA binding"/>
    <property type="evidence" value="ECO:0007669"/>
    <property type="project" value="UniProtKB-KW"/>
</dbReference>
<evidence type="ECO:0000313" key="2">
    <source>
        <dbReference type="Proteomes" id="UP001181347"/>
    </source>
</evidence>
<dbReference type="EMBL" id="JAWDES010000005">
    <property type="protein sequence ID" value="MDU0259755.1"/>
    <property type="molecule type" value="Genomic_DNA"/>
</dbReference>
<dbReference type="AlphaFoldDB" id="A0AAE4RX20"/>
<dbReference type="PANTHER" id="PTHR35145:SF1">
    <property type="entry name" value="CYTOPLASMIC PROTEIN"/>
    <property type="match status" value="1"/>
</dbReference>
<comment type="caution">
    <text evidence="1">The sequence shown here is derived from an EMBL/GenBank/DDBJ whole genome shotgun (WGS) entry which is preliminary data.</text>
</comment>
<protein>
    <submittedName>
        <fullName evidence="1">MmcQ/YjbR family DNA-binding protein</fullName>
    </submittedName>
</protein>
<dbReference type="Pfam" id="PF04237">
    <property type="entry name" value="YjbR"/>
    <property type="match status" value="1"/>
</dbReference>
<name>A0AAE4RX20_9BACT</name>
<sequence length="124" mass="14542">MNIEDFRTYCLSFKGAYEKMPFEKAASAYDRNLLVFCVAEKWFCFVNVETFDFCNIKCAPDWIVDLQERYEGVTPAYHMNKKHWISVHFDKDVPDRTIEDLVKQSYDLVAASLPKKERAALQTP</sequence>
<dbReference type="Gene3D" id="3.90.1150.30">
    <property type="match status" value="1"/>
</dbReference>
<proteinExistence type="predicted"/>
<keyword evidence="1" id="KW-0238">DNA-binding</keyword>
<accession>A0AAE4RX20</accession>
<dbReference type="InterPro" id="IPR038056">
    <property type="entry name" value="YjbR-like_sf"/>
</dbReference>
<gene>
    <name evidence="1" type="ORF">RVH17_06455</name>
</gene>
<dbReference type="RefSeq" id="WP_227042496.1">
    <property type="nucleotide sequence ID" value="NZ_CATYIN010000010.1"/>
</dbReference>
<dbReference type="Proteomes" id="UP001181347">
    <property type="component" value="Unassembled WGS sequence"/>
</dbReference>
<dbReference type="SUPFAM" id="SSF142906">
    <property type="entry name" value="YjbR-like"/>
    <property type="match status" value="1"/>
</dbReference>
<evidence type="ECO:0000313" key="1">
    <source>
        <dbReference type="EMBL" id="MDU0259755.1"/>
    </source>
</evidence>
<dbReference type="InterPro" id="IPR007351">
    <property type="entry name" value="YjbR"/>
</dbReference>
<dbReference type="InterPro" id="IPR058532">
    <property type="entry name" value="YjbR/MT2646/Rv2570-like"/>
</dbReference>